<dbReference type="Pfam" id="PF00990">
    <property type="entry name" value="GGDEF"/>
    <property type="match status" value="1"/>
</dbReference>
<dbReference type="RefSeq" id="WP_022995750.1">
    <property type="nucleotide sequence ID" value="NZ_CP012331.1"/>
</dbReference>
<feature type="domain" description="GGDEF" evidence="5">
    <location>
        <begin position="237"/>
        <end position="367"/>
    </location>
</feature>
<dbReference type="Gene3D" id="3.30.70.270">
    <property type="match status" value="1"/>
</dbReference>
<comment type="catalytic activity">
    <reaction evidence="3">
        <text>2 GTP = 3',3'-c-di-GMP + 2 diphosphate</text>
        <dbReference type="Rhea" id="RHEA:24898"/>
        <dbReference type="ChEBI" id="CHEBI:33019"/>
        <dbReference type="ChEBI" id="CHEBI:37565"/>
        <dbReference type="ChEBI" id="CHEBI:58805"/>
        <dbReference type="EC" id="2.7.7.65"/>
    </reaction>
</comment>
<dbReference type="GO" id="GO:0052621">
    <property type="term" value="F:diguanylate cyclase activity"/>
    <property type="evidence" value="ECO:0007669"/>
    <property type="project" value="UniProtKB-EC"/>
</dbReference>
<dbReference type="NCBIfam" id="TIGR00254">
    <property type="entry name" value="GGDEF"/>
    <property type="match status" value="1"/>
</dbReference>
<name>A0A9Q3W7W4_9GAMM</name>
<dbReference type="SUPFAM" id="SSF55073">
    <property type="entry name" value="Nucleotide cyclase"/>
    <property type="match status" value="1"/>
</dbReference>
<dbReference type="EC" id="2.7.7.65" evidence="2"/>
<dbReference type="InterPro" id="IPR050469">
    <property type="entry name" value="Diguanylate_Cyclase"/>
</dbReference>
<dbReference type="PANTHER" id="PTHR45138">
    <property type="entry name" value="REGULATORY COMPONENTS OF SENSORY TRANSDUCTION SYSTEM"/>
    <property type="match status" value="1"/>
</dbReference>
<feature type="transmembrane region" description="Helical" evidence="4">
    <location>
        <begin position="162"/>
        <end position="185"/>
    </location>
</feature>
<dbReference type="Proteomes" id="UP001107961">
    <property type="component" value="Unassembled WGS sequence"/>
</dbReference>
<dbReference type="InterPro" id="IPR000160">
    <property type="entry name" value="GGDEF_dom"/>
</dbReference>
<feature type="transmembrane region" description="Helical" evidence="4">
    <location>
        <begin position="107"/>
        <end position="123"/>
    </location>
</feature>
<feature type="transmembrane region" description="Helical" evidence="4">
    <location>
        <begin position="83"/>
        <end position="101"/>
    </location>
</feature>
<evidence type="ECO:0000256" key="2">
    <source>
        <dbReference type="ARBA" id="ARBA00012528"/>
    </source>
</evidence>
<gene>
    <name evidence="6" type="ORF">LZG35_18065</name>
</gene>
<dbReference type="CDD" id="cd01949">
    <property type="entry name" value="GGDEF"/>
    <property type="match status" value="1"/>
</dbReference>
<dbReference type="SMART" id="SM00267">
    <property type="entry name" value="GGDEF"/>
    <property type="match status" value="1"/>
</dbReference>
<protein>
    <recommendedName>
        <fullName evidence="2">diguanylate cyclase</fullName>
        <ecNumber evidence="2">2.7.7.65</ecNumber>
    </recommendedName>
</protein>
<dbReference type="AlphaFoldDB" id="A0A9Q3W7W4"/>
<keyword evidence="4" id="KW-1133">Transmembrane helix</keyword>
<evidence type="ECO:0000313" key="7">
    <source>
        <dbReference type="Proteomes" id="UP001107961"/>
    </source>
</evidence>
<evidence type="ECO:0000256" key="3">
    <source>
        <dbReference type="ARBA" id="ARBA00034247"/>
    </source>
</evidence>
<dbReference type="EMBL" id="JAJVKT010000026">
    <property type="protein sequence ID" value="MCE7510546.1"/>
    <property type="molecule type" value="Genomic_DNA"/>
</dbReference>
<dbReference type="GeneID" id="94687651"/>
<evidence type="ECO:0000256" key="1">
    <source>
        <dbReference type="ARBA" id="ARBA00001946"/>
    </source>
</evidence>
<comment type="cofactor">
    <cofactor evidence="1">
        <name>Mg(2+)</name>
        <dbReference type="ChEBI" id="CHEBI:18420"/>
    </cofactor>
</comment>
<feature type="transmembrane region" description="Helical" evidence="4">
    <location>
        <begin position="21"/>
        <end position="41"/>
    </location>
</feature>
<evidence type="ECO:0000259" key="5">
    <source>
        <dbReference type="PROSITE" id="PS50887"/>
    </source>
</evidence>
<feature type="transmembrane region" description="Helical" evidence="4">
    <location>
        <begin position="53"/>
        <end position="71"/>
    </location>
</feature>
<dbReference type="InterPro" id="IPR043128">
    <property type="entry name" value="Rev_trsase/Diguanyl_cyclase"/>
</dbReference>
<dbReference type="PANTHER" id="PTHR45138:SF9">
    <property type="entry name" value="DIGUANYLATE CYCLASE DGCM-RELATED"/>
    <property type="match status" value="1"/>
</dbReference>
<comment type="caution">
    <text evidence="6">The sequence shown here is derived from an EMBL/GenBank/DDBJ whole genome shotgun (WGS) entry which is preliminary data.</text>
</comment>
<organism evidence="6 7">
    <name type="scientific">Alloalcanivorax xenomutans</name>
    <dbReference type="NCBI Taxonomy" id="1094342"/>
    <lineage>
        <taxon>Bacteria</taxon>
        <taxon>Pseudomonadati</taxon>
        <taxon>Pseudomonadota</taxon>
        <taxon>Gammaproteobacteria</taxon>
        <taxon>Oceanospirillales</taxon>
        <taxon>Alcanivoracaceae</taxon>
        <taxon>Alloalcanivorax</taxon>
    </lineage>
</organism>
<keyword evidence="7" id="KW-1185">Reference proteome</keyword>
<accession>A0A9Q3W7W4</accession>
<sequence>MKPDWQPLGRLTVNERRLLRVHGRSVVAVALFYSAMAAVLWKLGHNRVDGEVLAWALVLLWSLMLPYLAMIERGLTRAWQEPTLSFPAGIVLAAMLLLTAVHTTDGRLAVMLLYFPLLLLLSFRLEPRALGLLSVVVSAAYGLALLGLYQHRDAQLELASALLQWLAFVAVSACFTITGGGVNALRRTLGRHNRELARMVRQSRELAIRDDLTGLFNRRHIVEVLDYQKSLADRHHYPFAVCYLDMDHFKAINDRYGHQWGDQVLRAFADHAAALLREGDYLARLGGEEFLMVLPQSNEAGALRVVERLRQQWANAGFDHMGGPATVTLSAGVAGYQPGETVEALLARADHGLYLAKSHGRNQVRTG</sequence>
<keyword evidence="4" id="KW-0472">Membrane</keyword>
<dbReference type="InterPro" id="IPR029787">
    <property type="entry name" value="Nucleotide_cyclase"/>
</dbReference>
<dbReference type="KEGG" id="axe:P40_15315"/>
<dbReference type="PROSITE" id="PS50887">
    <property type="entry name" value="GGDEF"/>
    <property type="match status" value="1"/>
</dbReference>
<feature type="transmembrane region" description="Helical" evidence="4">
    <location>
        <begin position="130"/>
        <end position="150"/>
    </location>
</feature>
<evidence type="ECO:0000256" key="4">
    <source>
        <dbReference type="SAM" id="Phobius"/>
    </source>
</evidence>
<proteinExistence type="predicted"/>
<evidence type="ECO:0000313" key="6">
    <source>
        <dbReference type="EMBL" id="MCE7510546.1"/>
    </source>
</evidence>
<keyword evidence="4" id="KW-0812">Transmembrane</keyword>
<reference evidence="6" key="1">
    <citation type="submission" date="2022-01" db="EMBL/GenBank/DDBJ databases">
        <authorList>
            <person name="Karlyshev A.V."/>
            <person name="Jaspars M."/>
        </authorList>
    </citation>
    <scope>NUCLEOTIDE SEQUENCE</scope>
    <source>
        <strain evidence="6">AGSA3-2</strain>
    </source>
</reference>
<dbReference type="FunFam" id="3.30.70.270:FF:000001">
    <property type="entry name" value="Diguanylate cyclase domain protein"/>
    <property type="match status" value="1"/>
</dbReference>